<feature type="compositionally biased region" description="Low complexity" evidence="1">
    <location>
        <begin position="69"/>
        <end position="82"/>
    </location>
</feature>
<accession>A0A0L9VTT6</accession>
<sequence length="204" mass="23188">MERIQVPHPNEKSSNLHSSTKVTNEGSPRSSTTHGPAALVSTTVQPVAAHGQQHHPSRKQLIRDHRPASSSRSNSSKGSNKSFTVQQAVKHGDWRSRKAVARCGGEWNMTVHHVELLDNNPLMGSGNHNTWISRFLWSSPRTSILHELHTIQKHPRYSKNFHHLLSWKEETTKVKQGKWRTLLVLVWIEEGWKKLGTPDNHLLN</sequence>
<evidence type="ECO:0000313" key="3">
    <source>
        <dbReference type="Proteomes" id="UP000053144"/>
    </source>
</evidence>
<evidence type="ECO:0000256" key="1">
    <source>
        <dbReference type="SAM" id="MobiDB-lite"/>
    </source>
</evidence>
<evidence type="ECO:0000313" key="2">
    <source>
        <dbReference type="EMBL" id="KOM58353.1"/>
    </source>
</evidence>
<dbReference type="Proteomes" id="UP000053144">
    <property type="component" value="Chromosome 11"/>
</dbReference>
<reference evidence="3" key="1">
    <citation type="journal article" date="2015" name="Proc. Natl. Acad. Sci. U.S.A.">
        <title>Genome sequencing of adzuki bean (Vigna angularis) provides insight into high starch and low fat accumulation and domestication.</title>
        <authorList>
            <person name="Yang K."/>
            <person name="Tian Z."/>
            <person name="Chen C."/>
            <person name="Luo L."/>
            <person name="Zhao B."/>
            <person name="Wang Z."/>
            <person name="Yu L."/>
            <person name="Li Y."/>
            <person name="Sun Y."/>
            <person name="Li W."/>
            <person name="Chen Y."/>
            <person name="Li Y."/>
            <person name="Zhang Y."/>
            <person name="Ai D."/>
            <person name="Zhao J."/>
            <person name="Shang C."/>
            <person name="Ma Y."/>
            <person name="Wu B."/>
            <person name="Wang M."/>
            <person name="Gao L."/>
            <person name="Sun D."/>
            <person name="Zhang P."/>
            <person name="Guo F."/>
            <person name="Wang W."/>
            <person name="Li Y."/>
            <person name="Wang J."/>
            <person name="Varshney R.K."/>
            <person name="Wang J."/>
            <person name="Ling H.Q."/>
            <person name="Wan P."/>
        </authorList>
    </citation>
    <scope>NUCLEOTIDE SEQUENCE</scope>
    <source>
        <strain evidence="3">cv. Jingnong 6</strain>
    </source>
</reference>
<dbReference type="AlphaFoldDB" id="A0A0L9VTT6"/>
<gene>
    <name evidence="2" type="ORF">LR48_Vigan11g138700</name>
</gene>
<feature type="compositionally biased region" description="Basic and acidic residues" evidence="1">
    <location>
        <begin position="1"/>
        <end position="11"/>
    </location>
</feature>
<dbReference type="Gramene" id="KOM58353">
    <property type="protein sequence ID" value="KOM58353"/>
    <property type="gene ID" value="LR48_Vigan11g138700"/>
</dbReference>
<name>A0A0L9VTT6_PHAAN</name>
<organism evidence="2 3">
    <name type="scientific">Phaseolus angularis</name>
    <name type="common">Azuki bean</name>
    <name type="synonym">Vigna angularis</name>
    <dbReference type="NCBI Taxonomy" id="3914"/>
    <lineage>
        <taxon>Eukaryota</taxon>
        <taxon>Viridiplantae</taxon>
        <taxon>Streptophyta</taxon>
        <taxon>Embryophyta</taxon>
        <taxon>Tracheophyta</taxon>
        <taxon>Spermatophyta</taxon>
        <taxon>Magnoliopsida</taxon>
        <taxon>eudicotyledons</taxon>
        <taxon>Gunneridae</taxon>
        <taxon>Pentapetalae</taxon>
        <taxon>rosids</taxon>
        <taxon>fabids</taxon>
        <taxon>Fabales</taxon>
        <taxon>Fabaceae</taxon>
        <taxon>Papilionoideae</taxon>
        <taxon>50 kb inversion clade</taxon>
        <taxon>NPAAA clade</taxon>
        <taxon>indigoferoid/millettioid clade</taxon>
        <taxon>Phaseoleae</taxon>
        <taxon>Vigna</taxon>
    </lineage>
</organism>
<feature type="compositionally biased region" description="Polar residues" evidence="1">
    <location>
        <begin position="12"/>
        <end position="45"/>
    </location>
</feature>
<proteinExistence type="predicted"/>
<protein>
    <submittedName>
        <fullName evidence="2">Uncharacterized protein</fullName>
    </submittedName>
</protein>
<feature type="region of interest" description="Disordered" evidence="1">
    <location>
        <begin position="1"/>
        <end position="91"/>
    </location>
</feature>
<dbReference type="EMBL" id="CM003381">
    <property type="protein sequence ID" value="KOM58353.1"/>
    <property type="molecule type" value="Genomic_DNA"/>
</dbReference>